<dbReference type="FunFam" id="1.10.10.10:FF:000020">
    <property type="entry name" value="SWI/SNF complex subunit SMARCC2 isoform c"/>
    <property type="match status" value="1"/>
</dbReference>
<keyword evidence="3" id="KW-0539">Nucleus</keyword>
<dbReference type="Pfam" id="PF16495">
    <property type="entry name" value="SWIRM-assoc_1"/>
    <property type="match status" value="1"/>
</dbReference>
<dbReference type="AlphaFoldDB" id="T0RWH6"/>
<dbReference type="GO" id="GO:0005634">
    <property type="term" value="C:nucleus"/>
    <property type="evidence" value="ECO:0007669"/>
    <property type="project" value="UniProtKB-ARBA"/>
</dbReference>
<dbReference type="PROSITE" id="PS50934">
    <property type="entry name" value="SWIRM"/>
    <property type="match status" value="1"/>
</dbReference>
<dbReference type="Proteomes" id="UP000030762">
    <property type="component" value="Unassembled WGS sequence"/>
</dbReference>
<dbReference type="eggNOG" id="KOG1279">
    <property type="taxonomic scope" value="Eukaryota"/>
</dbReference>
<evidence type="ECO:0000256" key="3">
    <source>
        <dbReference type="ARBA" id="ARBA00023242"/>
    </source>
</evidence>
<dbReference type="VEuPathDB" id="FungiDB:SDRG_05693"/>
<dbReference type="Pfam" id="PF04433">
    <property type="entry name" value="SWIRM"/>
    <property type="match status" value="1"/>
</dbReference>
<dbReference type="STRING" id="1156394.T0RWH6"/>
<keyword evidence="2" id="KW-0804">Transcription</keyword>
<name>T0RWH6_SAPDV</name>
<proteinExistence type="predicted"/>
<dbReference type="InterPro" id="IPR007526">
    <property type="entry name" value="SWIRM"/>
</dbReference>
<dbReference type="Gene3D" id="1.10.10.10">
    <property type="entry name" value="Winged helix-like DNA-binding domain superfamily/Winged helix DNA-binding domain"/>
    <property type="match status" value="1"/>
</dbReference>
<evidence type="ECO:0000313" key="6">
    <source>
        <dbReference type="Proteomes" id="UP000030762"/>
    </source>
</evidence>
<gene>
    <name evidence="5" type="ORF">SDRG_05693</name>
</gene>
<dbReference type="GeneID" id="19946420"/>
<dbReference type="InterPro" id="IPR036388">
    <property type="entry name" value="WH-like_DNA-bd_sf"/>
</dbReference>
<evidence type="ECO:0000313" key="5">
    <source>
        <dbReference type="EMBL" id="EQC36863.1"/>
    </source>
</evidence>
<sequence>MTKLERPIPSPDGVNQSRDEGFRASVGILLMRLHPDVTAHAIDALVHLRQSGLVPGIFFRTERLLSGYIYPLLTLSLTPNDILTHIREKATKDADVIVSTLLSHSNVVATTTTDPQLERRGCRVVGVVGDYVVVHWPGLPDAYDEYVLRTSITTDTHIDSIEAMAAPFNISSEFYNAQKKYAPMWVNALDYMTPSTAKRPRSPSANETPACVKHTKVDPTVIARLDGGAAAAVSLLLQSSTTNKPTTSVLDHFEASATSEPTKGVAVHLHSAPGSVAVEQQTVVAIPSCSRWFSLDAVHPLEKRMLPEFFEEPRPGTIRSKTPQVYVTYRNYMVHASRAQPHVYLTATACRRNLAGDVCAVLRVHEFLTHWGLINYHVPAHALPPSVPSTLDLDVAAYPTPALSVCESCVQSAIAYELSLDAKRKERQSQLGGPLRKLDAWGARPGTGICENCFAKRKFPTHLDATDFVPLPTSCKWNADESKRLVDALNALDTSQAIDWNEVGNTVGKPPKECLFQFLQLPLDAQEPRRNASTSKASGLFPLARATADVADMVANADPQLVQAATRAVLAKLDELNTPSAAKASSPAVATAKAGLEKGAKALAKTANDAGLSLKEDVSLENVVSEQVSSATAVALLAANAHSIAAQEASAVKHLMRDLLQCQMEQVQLKMKAFQQLEMALHAEREELTKERHAIYMARLAAVASPNPEA</sequence>
<dbReference type="InterPro" id="IPR032451">
    <property type="entry name" value="SMARCC_C"/>
</dbReference>
<keyword evidence="1" id="KW-0805">Transcription regulation</keyword>
<organism evidence="5 6">
    <name type="scientific">Saprolegnia diclina (strain VS20)</name>
    <dbReference type="NCBI Taxonomy" id="1156394"/>
    <lineage>
        <taxon>Eukaryota</taxon>
        <taxon>Sar</taxon>
        <taxon>Stramenopiles</taxon>
        <taxon>Oomycota</taxon>
        <taxon>Saprolegniomycetes</taxon>
        <taxon>Saprolegniales</taxon>
        <taxon>Saprolegniaceae</taxon>
        <taxon>Saprolegnia</taxon>
    </lineage>
</organism>
<dbReference type="EMBL" id="JH767146">
    <property type="protein sequence ID" value="EQC36863.1"/>
    <property type="molecule type" value="Genomic_DNA"/>
</dbReference>
<evidence type="ECO:0000256" key="2">
    <source>
        <dbReference type="ARBA" id="ARBA00023163"/>
    </source>
</evidence>
<dbReference type="InParanoid" id="T0RWH6"/>
<dbReference type="OrthoDB" id="118550at2759"/>
<evidence type="ECO:0000256" key="1">
    <source>
        <dbReference type="ARBA" id="ARBA00023015"/>
    </source>
</evidence>
<evidence type="ECO:0000259" key="4">
    <source>
        <dbReference type="PROSITE" id="PS50934"/>
    </source>
</evidence>
<protein>
    <recommendedName>
        <fullName evidence="4">SWIRM domain-containing protein</fullName>
    </recommendedName>
</protein>
<reference evidence="5 6" key="1">
    <citation type="submission" date="2012-04" db="EMBL/GenBank/DDBJ databases">
        <title>The Genome Sequence of Saprolegnia declina VS20.</title>
        <authorList>
            <consortium name="The Broad Institute Genome Sequencing Platform"/>
            <person name="Russ C."/>
            <person name="Nusbaum C."/>
            <person name="Tyler B."/>
            <person name="van West P."/>
            <person name="Dieguez-Uribeondo J."/>
            <person name="de Bruijn I."/>
            <person name="Tripathy S."/>
            <person name="Jiang R."/>
            <person name="Young S.K."/>
            <person name="Zeng Q."/>
            <person name="Gargeya S."/>
            <person name="Fitzgerald M."/>
            <person name="Haas B."/>
            <person name="Abouelleil A."/>
            <person name="Alvarado L."/>
            <person name="Arachchi H.M."/>
            <person name="Berlin A."/>
            <person name="Chapman S.B."/>
            <person name="Goldberg J."/>
            <person name="Griggs A."/>
            <person name="Gujja S."/>
            <person name="Hansen M."/>
            <person name="Howarth C."/>
            <person name="Imamovic A."/>
            <person name="Larimer J."/>
            <person name="McCowen C."/>
            <person name="Montmayeur A."/>
            <person name="Murphy C."/>
            <person name="Neiman D."/>
            <person name="Pearson M."/>
            <person name="Priest M."/>
            <person name="Roberts A."/>
            <person name="Saif S."/>
            <person name="Shea T."/>
            <person name="Sisk P."/>
            <person name="Sykes S."/>
            <person name="Wortman J."/>
            <person name="Nusbaum C."/>
            <person name="Birren B."/>
        </authorList>
    </citation>
    <scope>NUCLEOTIDE SEQUENCE [LARGE SCALE GENOMIC DNA]</scope>
    <source>
        <strain evidence="5 6">VS20</strain>
    </source>
</reference>
<dbReference type="SUPFAM" id="SSF46689">
    <property type="entry name" value="Homeodomain-like"/>
    <property type="match status" value="1"/>
</dbReference>
<keyword evidence="6" id="KW-1185">Reference proteome</keyword>
<dbReference type="OMA" id="QQFNEME"/>
<accession>T0RWH6</accession>
<feature type="domain" description="SWIRM" evidence="4">
    <location>
        <begin position="284"/>
        <end position="385"/>
    </location>
</feature>
<dbReference type="RefSeq" id="XP_008609644.1">
    <property type="nucleotide sequence ID" value="XM_008611422.1"/>
</dbReference>
<dbReference type="InterPro" id="IPR009057">
    <property type="entry name" value="Homeodomain-like_sf"/>
</dbReference>